<comment type="caution">
    <text evidence="1">The sequence shown here is derived from an EMBL/GenBank/DDBJ whole genome shotgun (WGS) entry which is preliminary data.</text>
</comment>
<dbReference type="RefSeq" id="WP_197169265.1">
    <property type="nucleotide sequence ID" value="NZ_SJPT01000005.1"/>
</dbReference>
<protein>
    <submittedName>
        <fullName evidence="1">Uncharacterized protein</fullName>
    </submittedName>
</protein>
<evidence type="ECO:0000313" key="1">
    <source>
        <dbReference type="EMBL" id="TWU22262.1"/>
    </source>
</evidence>
<dbReference type="Proteomes" id="UP000316304">
    <property type="component" value="Unassembled WGS sequence"/>
</dbReference>
<dbReference type="AlphaFoldDB" id="A0A5C6CDU6"/>
<dbReference type="EMBL" id="SJPT01000005">
    <property type="protein sequence ID" value="TWU22262.1"/>
    <property type="molecule type" value="Genomic_DNA"/>
</dbReference>
<reference evidence="1 2" key="1">
    <citation type="submission" date="2019-02" db="EMBL/GenBank/DDBJ databases">
        <title>Deep-cultivation of Planctomycetes and their phenomic and genomic characterization uncovers novel biology.</title>
        <authorList>
            <person name="Wiegand S."/>
            <person name="Jogler M."/>
            <person name="Boedeker C."/>
            <person name="Pinto D."/>
            <person name="Vollmers J."/>
            <person name="Rivas-Marin E."/>
            <person name="Kohn T."/>
            <person name="Peeters S.H."/>
            <person name="Heuer A."/>
            <person name="Rast P."/>
            <person name="Oberbeckmann S."/>
            <person name="Bunk B."/>
            <person name="Jeske O."/>
            <person name="Meyerdierks A."/>
            <person name="Storesund J.E."/>
            <person name="Kallscheuer N."/>
            <person name="Luecker S."/>
            <person name="Lage O.M."/>
            <person name="Pohl T."/>
            <person name="Merkel B.J."/>
            <person name="Hornburger P."/>
            <person name="Mueller R.-W."/>
            <person name="Bruemmer F."/>
            <person name="Labrenz M."/>
            <person name="Spormann A.M."/>
            <person name="Op Den Camp H."/>
            <person name="Overmann J."/>
            <person name="Amann R."/>
            <person name="Jetten M.S.M."/>
            <person name="Mascher T."/>
            <person name="Medema M.H."/>
            <person name="Devos D.P."/>
            <person name="Kaster A.-K."/>
            <person name="Ovreas L."/>
            <person name="Rohde M."/>
            <person name="Galperin M.Y."/>
            <person name="Jogler C."/>
        </authorList>
    </citation>
    <scope>NUCLEOTIDE SEQUENCE [LARGE SCALE GENOMIC DNA]</scope>
    <source>
        <strain evidence="1 2">Pla52o</strain>
    </source>
</reference>
<accession>A0A5C6CDU6</accession>
<keyword evidence="2" id="KW-1185">Reference proteome</keyword>
<evidence type="ECO:0000313" key="2">
    <source>
        <dbReference type="Proteomes" id="UP000316304"/>
    </source>
</evidence>
<sequence length="57" mass="6257">MTRDFENARTAWVIDAATGKDANRTALGCLGTRVGCLESDASVLKHWIETMKRNSST</sequence>
<proteinExistence type="predicted"/>
<name>A0A5C6CDU6_9BACT</name>
<organism evidence="1 2">
    <name type="scientific">Novipirellula galeiformis</name>
    <dbReference type="NCBI Taxonomy" id="2528004"/>
    <lineage>
        <taxon>Bacteria</taxon>
        <taxon>Pseudomonadati</taxon>
        <taxon>Planctomycetota</taxon>
        <taxon>Planctomycetia</taxon>
        <taxon>Pirellulales</taxon>
        <taxon>Pirellulaceae</taxon>
        <taxon>Novipirellula</taxon>
    </lineage>
</organism>
<gene>
    <name evidence="1" type="ORF">Pla52o_33180</name>
</gene>